<dbReference type="SUPFAM" id="SSF52540">
    <property type="entry name" value="P-loop containing nucleoside triphosphate hydrolases"/>
    <property type="match status" value="1"/>
</dbReference>
<dbReference type="GO" id="GO:0016887">
    <property type="term" value="F:ATP hydrolysis activity"/>
    <property type="evidence" value="ECO:0007669"/>
    <property type="project" value="RHEA"/>
</dbReference>
<dbReference type="InterPro" id="IPR014017">
    <property type="entry name" value="DNA_helicase_UvrD-like_C"/>
</dbReference>
<keyword evidence="4 11" id="KW-0347">Helicase</keyword>
<evidence type="ECO:0000313" key="15">
    <source>
        <dbReference type="Proteomes" id="UP000034036"/>
    </source>
</evidence>
<evidence type="ECO:0000256" key="4">
    <source>
        <dbReference type="ARBA" id="ARBA00022806"/>
    </source>
</evidence>
<keyword evidence="7" id="KW-0413">Isomerase</keyword>
<dbReference type="Gene3D" id="1.10.486.10">
    <property type="entry name" value="PCRA, domain 4"/>
    <property type="match status" value="1"/>
</dbReference>
<comment type="catalytic activity">
    <reaction evidence="10">
        <text>ATP + H2O = ADP + phosphate + H(+)</text>
        <dbReference type="Rhea" id="RHEA:13065"/>
        <dbReference type="ChEBI" id="CHEBI:15377"/>
        <dbReference type="ChEBI" id="CHEBI:15378"/>
        <dbReference type="ChEBI" id="CHEBI:30616"/>
        <dbReference type="ChEBI" id="CHEBI:43474"/>
        <dbReference type="ChEBI" id="CHEBI:456216"/>
        <dbReference type="EC" id="5.6.2.4"/>
    </reaction>
</comment>
<evidence type="ECO:0000256" key="1">
    <source>
        <dbReference type="ARBA" id="ARBA00009922"/>
    </source>
</evidence>
<dbReference type="GO" id="GO:0043138">
    <property type="term" value="F:3'-5' DNA helicase activity"/>
    <property type="evidence" value="ECO:0007669"/>
    <property type="project" value="UniProtKB-EC"/>
</dbReference>
<keyword evidence="5 11" id="KW-0067">ATP-binding</keyword>
<dbReference type="InterPro" id="IPR000212">
    <property type="entry name" value="DNA_helicase_UvrD/REP"/>
</dbReference>
<dbReference type="AlphaFoldDB" id="A0A0G1BN14"/>
<dbReference type="PANTHER" id="PTHR11070:SF2">
    <property type="entry name" value="ATP-DEPENDENT DNA HELICASE SRS2"/>
    <property type="match status" value="1"/>
</dbReference>
<dbReference type="GO" id="GO:0005524">
    <property type="term" value="F:ATP binding"/>
    <property type="evidence" value="ECO:0007669"/>
    <property type="project" value="UniProtKB-UniRule"/>
</dbReference>
<dbReference type="InterPro" id="IPR014016">
    <property type="entry name" value="UvrD-like_ATP-bd"/>
</dbReference>
<sequence>MEKKTAANLNEAQEKAVLATDGPVLVIAGAGSGKTKVLVHRIAHLIEKGVRPDAVLAVTFTNKAASEMKERVLKLLSEKKLASLPWMGTFHSLCVYILRESGKEAGIKKSFTIADDEDSLSLIKSSLRDLGLDPKQFEPRRLKSLISKKKNEMQGVETFKNMAGDYFPKILANVWELYEEKLKKSNLLDFDDLLLKTAELFKNNPEILKKYQEKWKYIHIDEYQDTNLVQYHLTHLLAKKYQNICVVGDVDQAIYSWRGADFRNILHFERDWPGAVIITLEENYRSTQLILDAANSVIVKNKYRVPKNLFSKQSEGAKITVFEAINEDEEAEFIAELAAELKRRGNNLSDLAVLYRTNFQSRVIEEKMISKNLDYQVIGVKFYERKEIKDILAYVKAAINLEDLLSKKRTINTPPRGIGKVLLAKYFSGKDLSKSEAGKISELEEMLSAIKKAVSEKKASEAIKTAIRLSGLEVYLDDGTEEGAGRIANIKELASLAARYDDEKSPEGILKLLEDAALMSDQDTIKNGDAIKLMTVHAAKGLEFKIVFIAGLEEGLFPSAVRSAENGQNEEELKNEEERRLFYVALTRAKQKIFLSWSVFRTIFGSRQINRPSSFLFDIPPELMEKPPEKVITLD</sequence>
<dbReference type="GO" id="GO:0003677">
    <property type="term" value="F:DNA binding"/>
    <property type="evidence" value="ECO:0007669"/>
    <property type="project" value="UniProtKB-KW"/>
</dbReference>
<evidence type="ECO:0000256" key="6">
    <source>
        <dbReference type="ARBA" id="ARBA00023125"/>
    </source>
</evidence>
<feature type="domain" description="UvrD-like helicase C-terminal" evidence="13">
    <location>
        <begin position="288"/>
        <end position="541"/>
    </location>
</feature>
<comment type="catalytic activity">
    <reaction evidence="8">
        <text>Couples ATP hydrolysis with the unwinding of duplex DNA by translocating in the 3'-5' direction.</text>
        <dbReference type="EC" id="5.6.2.4"/>
    </reaction>
</comment>
<dbReference type="Pfam" id="PF13361">
    <property type="entry name" value="UvrD_C"/>
    <property type="match status" value="1"/>
</dbReference>
<dbReference type="PANTHER" id="PTHR11070">
    <property type="entry name" value="UVRD / RECB / PCRA DNA HELICASE FAMILY MEMBER"/>
    <property type="match status" value="1"/>
</dbReference>
<reference evidence="14" key="1">
    <citation type="journal article" date="2015" name="Nature">
        <title>rRNA introns, odd ribosomes, and small enigmatic genomes across a large radiation of phyla.</title>
        <authorList>
            <person name="Brown C.T."/>
            <person name="Hug L.A."/>
            <person name="Thomas B.C."/>
            <person name="Sharon I."/>
            <person name="Castelle C.J."/>
            <person name="Singh A."/>
            <person name="Wilkins M.J."/>
            <person name="Williams K.H."/>
            <person name="Banfield J.F."/>
        </authorList>
    </citation>
    <scope>NUCLEOTIDE SEQUENCE [LARGE SCALE GENOMIC DNA]</scope>
</reference>
<evidence type="ECO:0000256" key="5">
    <source>
        <dbReference type="ARBA" id="ARBA00022840"/>
    </source>
</evidence>
<dbReference type="Proteomes" id="UP000034036">
    <property type="component" value="Unassembled WGS sequence"/>
</dbReference>
<name>A0A0G1BN14_9BACT</name>
<feature type="domain" description="UvrD-like helicase ATP-binding" evidence="12">
    <location>
        <begin position="7"/>
        <end position="287"/>
    </location>
</feature>
<dbReference type="Pfam" id="PF00580">
    <property type="entry name" value="UvrD-helicase"/>
    <property type="match status" value="1"/>
</dbReference>
<evidence type="ECO:0000256" key="11">
    <source>
        <dbReference type="PROSITE-ProRule" id="PRU00560"/>
    </source>
</evidence>
<organism evidence="14 15">
    <name type="scientific">Candidatus Giovannonibacteria bacterium GW2011_GWF2_42_19</name>
    <dbReference type="NCBI Taxonomy" id="1618659"/>
    <lineage>
        <taxon>Bacteria</taxon>
        <taxon>Candidatus Giovannoniibacteriota</taxon>
    </lineage>
</organism>
<dbReference type="PROSITE" id="PS51198">
    <property type="entry name" value="UVRD_HELICASE_ATP_BIND"/>
    <property type="match status" value="1"/>
</dbReference>
<evidence type="ECO:0000256" key="3">
    <source>
        <dbReference type="ARBA" id="ARBA00022801"/>
    </source>
</evidence>
<dbReference type="EC" id="5.6.2.4" evidence="9"/>
<keyword evidence="3 11" id="KW-0378">Hydrolase</keyword>
<keyword evidence="6" id="KW-0238">DNA-binding</keyword>
<evidence type="ECO:0000313" key="14">
    <source>
        <dbReference type="EMBL" id="KKS47651.1"/>
    </source>
</evidence>
<dbReference type="InterPro" id="IPR027417">
    <property type="entry name" value="P-loop_NTPase"/>
</dbReference>
<dbReference type="CDD" id="cd17932">
    <property type="entry name" value="DEXQc_UvrD"/>
    <property type="match status" value="1"/>
</dbReference>
<evidence type="ECO:0000256" key="2">
    <source>
        <dbReference type="ARBA" id="ARBA00022741"/>
    </source>
</evidence>
<comment type="caution">
    <text evidence="14">The sequence shown here is derived from an EMBL/GenBank/DDBJ whole genome shotgun (WGS) entry which is preliminary data.</text>
</comment>
<dbReference type="EMBL" id="LCDF01000014">
    <property type="protein sequence ID" value="KKS47651.1"/>
    <property type="molecule type" value="Genomic_DNA"/>
</dbReference>
<dbReference type="FunFam" id="1.10.10.160:FF:000001">
    <property type="entry name" value="ATP-dependent DNA helicase"/>
    <property type="match status" value="1"/>
</dbReference>
<dbReference type="STRING" id="1618659.UV11_C0014G0011"/>
<dbReference type="PATRIC" id="fig|1618659.3.peg.575"/>
<feature type="binding site" evidence="11">
    <location>
        <begin position="28"/>
        <end position="35"/>
    </location>
    <ligand>
        <name>ATP</name>
        <dbReference type="ChEBI" id="CHEBI:30616"/>
    </ligand>
</feature>
<keyword evidence="2 11" id="KW-0547">Nucleotide-binding</keyword>
<dbReference type="InterPro" id="IPR013986">
    <property type="entry name" value="DExx_box_DNA_helicase_dom_sf"/>
</dbReference>
<evidence type="ECO:0000256" key="8">
    <source>
        <dbReference type="ARBA" id="ARBA00034617"/>
    </source>
</evidence>
<dbReference type="GO" id="GO:0000725">
    <property type="term" value="P:recombinational repair"/>
    <property type="evidence" value="ECO:0007669"/>
    <property type="project" value="TreeGrafter"/>
</dbReference>
<proteinExistence type="inferred from homology"/>
<comment type="similarity">
    <text evidence="1">Belongs to the helicase family. UvrD subfamily.</text>
</comment>
<evidence type="ECO:0000256" key="7">
    <source>
        <dbReference type="ARBA" id="ARBA00023235"/>
    </source>
</evidence>
<evidence type="ECO:0000259" key="12">
    <source>
        <dbReference type="PROSITE" id="PS51198"/>
    </source>
</evidence>
<dbReference type="GO" id="GO:0009314">
    <property type="term" value="P:response to radiation"/>
    <property type="evidence" value="ECO:0007669"/>
    <property type="project" value="UniProtKB-ARBA"/>
</dbReference>
<accession>A0A0G1BN14</accession>
<dbReference type="GO" id="GO:0005829">
    <property type="term" value="C:cytosol"/>
    <property type="evidence" value="ECO:0007669"/>
    <property type="project" value="TreeGrafter"/>
</dbReference>
<evidence type="ECO:0000259" key="13">
    <source>
        <dbReference type="PROSITE" id="PS51217"/>
    </source>
</evidence>
<dbReference type="GO" id="GO:0033202">
    <property type="term" value="C:DNA helicase complex"/>
    <property type="evidence" value="ECO:0007669"/>
    <property type="project" value="TreeGrafter"/>
</dbReference>
<gene>
    <name evidence="14" type="ORF">UV11_C0014G0011</name>
</gene>
<protein>
    <recommendedName>
        <fullName evidence="9">DNA 3'-5' helicase</fullName>
        <ecNumber evidence="9">5.6.2.4</ecNumber>
    </recommendedName>
</protein>
<dbReference type="PROSITE" id="PS51217">
    <property type="entry name" value="UVRD_HELICASE_CTER"/>
    <property type="match status" value="1"/>
</dbReference>
<dbReference type="Gene3D" id="1.10.10.160">
    <property type="match status" value="1"/>
</dbReference>
<evidence type="ECO:0000256" key="10">
    <source>
        <dbReference type="ARBA" id="ARBA00048988"/>
    </source>
</evidence>
<dbReference type="Gene3D" id="3.40.50.300">
    <property type="entry name" value="P-loop containing nucleotide triphosphate hydrolases"/>
    <property type="match status" value="2"/>
</dbReference>
<evidence type="ECO:0000256" key="9">
    <source>
        <dbReference type="ARBA" id="ARBA00034808"/>
    </source>
</evidence>